<gene>
    <name evidence="1" type="ORF">S01H4_03451</name>
</gene>
<name>X0YMJ6_9ZZZZ</name>
<evidence type="ECO:0000313" key="1">
    <source>
        <dbReference type="EMBL" id="GAG57504.1"/>
    </source>
</evidence>
<comment type="caution">
    <text evidence="1">The sequence shown here is derived from an EMBL/GenBank/DDBJ whole genome shotgun (WGS) entry which is preliminary data.</text>
</comment>
<accession>X0YMJ6</accession>
<feature type="non-terminal residue" evidence="1">
    <location>
        <position position="1"/>
    </location>
</feature>
<sequence>YFEASPPDDDNYPSVEVTKLNLARSMSPLELYQLDKLSSEEALQRIRPSKGITVDGLQGVKYYCIYDTGETRNETEMPKYFNVYLIEEQTGWIITCSCLTKVFPKCKEIFTKIITSFRRI</sequence>
<organism evidence="1">
    <name type="scientific">marine sediment metagenome</name>
    <dbReference type="NCBI Taxonomy" id="412755"/>
    <lineage>
        <taxon>unclassified sequences</taxon>
        <taxon>metagenomes</taxon>
        <taxon>ecological metagenomes</taxon>
    </lineage>
</organism>
<dbReference type="EMBL" id="BART01000848">
    <property type="protein sequence ID" value="GAG57504.1"/>
    <property type="molecule type" value="Genomic_DNA"/>
</dbReference>
<proteinExistence type="predicted"/>
<protein>
    <recommendedName>
        <fullName evidence="2">PsbP C-terminal domain-containing protein</fullName>
    </recommendedName>
</protein>
<dbReference type="Gene3D" id="3.40.1000.10">
    <property type="entry name" value="Mog1/PsbP, alpha/beta/alpha sandwich"/>
    <property type="match status" value="1"/>
</dbReference>
<evidence type="ECO:0008006" key="2">
    <source>
        <dbReference type="Google" id="ProtNLM"/>
    </source>
</evidence>
<dbReference type="AlphaFoldDB" id="X0YMJ6"/>
<reference evidence="1" key="1">
    <citation type="journal article" date="2014" name="Front. Microbiol.">
        <title>High frequency of phylogenetically diverse reductive dehalogenase-homologous genes in deep subseafloor sedimentary metagenomes.</title>
        <authorList>
            <person name="Kawai M."/>
            <person name="Futagami T."/>
            <person name="Toyoda A."/>
            <person name="Takaki Y."/>
            <person name="Nishi S."/>
            <person name="Hori S."/>
            <person name="Arai W."/>
            <person name="Tsubouchi T."/>
            <person name="Morono Y."/>
            <person name="Uchiyama I."/>
            <person name="Ito T."/>
            <person name="Fujiyama A."/>
            <person name="Inagaki F."/>
            <person name="Takami H."/>
        </authorList>
    </citation>
    <scope>NUCLEOTIDE SEQUENCE</scope>
    <source>
        <strain evidence="1">Expedition CK06-06</strain>
    </source>
</reference>